<dbReference type="RefSeq" id="XP_032353210.1">
    <property type="nucleotide sequence ID" value="XM_032497319.1"/>
</dbReference>
<dbReference type="Proteomes" id="UP000694856">
    <property type="component" value="Chromosome 15"/>
</dbReference>
<evidence type="ECO:0000313" key="2">
    <source>
        <dbReference type="RefSeq" id="XP_032353209.1"/>
    </source>
</evidence>
<accession>A0A8B8UF44</accession>
<dbReference type="RefSeq" id="XP_032353209.1">
    <property type="nucleotide sequence ID" value="XM_032497318.1"/>
</dbReference>
<protein>
    <submittedName>
        <fullName evidence="2 3">Protein dpy-30 homolog isoform X1</fullName>
    </submittedName>
</protein>
<keyword evidence="1" id="KW-1185">Reference proteome</keyword>
<sequence length="106" mass="12237">MRAPDRGLSHPAPLLLRVLPRPGLVSGDCDLQGLPWSQSRCWKDRRRLQKIPTLSMVSQTTSRLLCIRQNYRHEPNSIKLWAACFICCTDTSWYKLASSQEVELRK</sequence>
<dbReference type="AlphaFoldDB" id="A0A8B8UF44"/>
<evidence type="ECO:0000313" key="1">
    <source>
        <dbReference type="Proteomes" id="UP000694856"/>
    </source>
</evidence>
<evidence type="ECO:0000313" key="3">
    <source>
        <dbReference type="RefSeq" id="XP_032353210.1"/>
    </source>
</evidence>
<dbReference type="CTD" id="84661"/>
<organism evidence="1 2">
    <name type="scientific">Camelus ferus</name>
    <name type="common">Wild bactrian camel</name>
    <name type="synonym">Camelus bactrianus ferus</name>
    <dbReference type="NCBI Taxonomy" id="419612"/>
    <lineage>
        <taxon>Eukaryota</taxon>
        <taxon>Metazoa</taxon>
        <taxon>Chordata</taxon>
        <taxon>Craniata</taxon>
        <taxon>Vertebrata</taxon>
        <taxon>Euteleostomi</taxon>
        <taxon>Mammalia</taxon>
        <taxon>Eutheria</taxon>
        <taxon>Laurasiatheria</taxon>
        <taxon>Artiodactyla</taxon>
        <taxon>Tylopoda</taxon>
        <taxon>Camelidae</taxon>
        <taxon>Camelus</taxon>
    </lineage>
</organism>
<reference evidence="2 3" key="1">
    <citation type="submission" date="2025-04" db="UniProtKB">
        <authorList>
            <consortium name="RefSeq"/>
        </authorList>
    </citation>
    <scope>IDENTIFICATION</scope>
    <source>
        <tissue evidence="2 3">Ear skin</tissue>
    </source>
</reference>
<proteinExistence type="predicted"/>
<gene>
    <name evidence="2 3" type="primary">DPY30</name>
</gene>
<dbReference type="GeneID" id="102524093"/>
<name>A0A8B8UF44_CAMFR</name>